<evidence type="ECO:0000313" key="3">
    <source>
        <dbReference type="Proteomes" id="UP000305709"/>
    </source>
</evidence>
<organism evidence="2 3">
    <name type="scientific">Rubellimicrobium roseum</name>
    <dbReference type="NCBI Taxonomy" id="687525"/>
    <lineage>
        <taxon>Bacteria</taxon>
        <taxon>Pseudomonadati</taxon>
        <taxon>Pseudomonadota</taxon>
        <taxon>Alphaproteobacteria</taxon>
        <taxon>Rhodobacterales</taxon>
        <taxon>Roseobacteraceae</taxon>
        <taxon>Rubellimicrobium</taxon>
    </lineage>
</organism>
<feature type="transmembrane region" description="Helical" evidence="1">
    <location>
        <begin position="390"/>
        <end position="409"/>
    </location>
</feature>
<gene>
    <name evidence="2" type="ORF">FHG71_11025</name>
</gene>
<dbReference type="Proteomes" id="UP000305709">
    <property type="component" value="Unassembled WGS sequence"/>
</dbReference>
<feature type="transmembrane region" description="Helical" evidence="1">
    <location>
        <begin position="363"/>
        <end position="383"/>
    </location>
</feature>
<reference evidence="2 3" key="1">
    <citation type="submission" date="2019-06" db="EMBL/GenBank/DDBJ databases">
        <authorList>
            <person name="Jiang L."/>
        </authorList>
    </citation>
    <scope>NUCLEOTIDE SEQUENCE [LARGE SCALE GENOMIC DNA]</scope>
    <source>
        <strain evidence="2 3">YIM 48858</strain>
    </source>
</reference>
<dbReference type="RefSeq" id="WP_139081738.1">
    <property type="nucleotide sequence ID" value="NZ_VDFV01000013.1"/>
</dbReference>
<evidence type="ECO:0000313" key="2">
    <source>
        <dbReference type="EMBL" id="TNC71476.1"/>
    </source>
</evidence>
<dbReference type="AlphaFoldDB" id="A0A5C4NEF1"/>
<sequence length="434" mass="48230">MALYVSGLALIINFGMTRPTSPLSLLVLAWMLVAHNFLFGPIAYDPSLSWLPTLLYLALCFAFFLIPYLVALRTKVVLRGRRDLFHRARTPLLACALFGAGLLLAGGLKTALPYLLSLNLGGLRGAFIEDVNVLSKLGWLFLWPAFFFIVSFALPGRYAPGFWLAAIFLSLFAIPLFSAGRQIYLQVILLILISFSLVRRHQAQMPDEARAILKRRRRTVSILILVCIGFIAAVSQLRFGGVSQEYFGNKLNVYATFSGASLSEGYEALWAGLSPTLQDIWVEFAYYFGAQLPRFGEVYHLQTFPIVEFDPMSKVAILERNFDKLLSGDTVTALSASDGVVGSIASFTWKTALPKNMELFGEVGNLLICALFGWVAGIAYNAYRSFPLTFEALNLCVANGVVAFYSIMFSPFGETNFFLYYLASLVLFALRFRV</sequence>
<feature type="transmembrane region" description="Helical" evidence="1">
    <location>
        <begin position="220"/>
        <end position="239"/>
    </location>
</feature>
<feature type="transmembrane region" description="Helical" evidence="1">
    <location>
        <begin position="183"/>
        <end position="199"/>
    </location>
</feature>
<proteinExistence type="predicted"/>
<dbReference type="EMBL" id="VDFV01000013">
    <property type="protein sequence ID" value="TNC71476.1"/>
    <property type="molecule type" value="Genomic_DNA"/>
</dbReference>
<feature type="transmembrane region" description="Helical" evidence="1">
    <location>
        <begin position="50"/>
        <end position="71"/>
    </location>
</feature>
<keyword evidence="1" id="KW-0472">Membrane</keyword>
<keyword evidence="1" id="KW-1133">Transmembrane helix</keyword>
<comment type="caution">
    <text evidence="2">The sequence shown here is derived from an EMBL/GenBank/DDBJ whole genome shotgun (WGS) entry which is preliminary data.</text>
</comment>
<feature type="transmembrane region" description="Helical" evidence="1">
    <location>
        <begin position="415"/>
        <end position="432"/>
    </location>
</feature>
<feature type="transmembrane region" description="Helical" evidence="1">
    <location>
        <begin position="92"/>
        <end position="116"/>
    </location>
</feature>
<name>A0A5C4NEF1_9RHOB</name>
<feature type="transmembrane region" description="Helical" evidence="1">
    <location>
        <begin position="161"/>
        <end position="177"/>
    </location>
</feature>
<feature type="transmembrane region" description="Helical" evidence="1">
    <location>
        <begin position="136"/>
        <end position="154"/>
    </location>
</feature>
<keyword evidence="1" id="KW-0812">Transmembrane</keyword>
<protein>
    <submittedName>
        <fullName evidence="2">Uncharacterized protein</fullName>
    </submittedName>
</protein>
<accession>A0A5C4NEF1</accession>
<feature type="transmembrane region" description="Helical" evidence="1">
    <location>
        <begin position="23"/>
        <end position="44"/>
    </location>
</feature>
<evidence type="ECO:0000256" key="1">
    <source>
        <dbReference type="SAM" id="Phobius"/>
    </source>
</evidence>
<keyword evidence="3" id="KW-1185">Reference proteome</keyword>